<keyword evidence="1" id="KW-0808">Transferase</keyword>
<evidence type="ECO:0000256" key="1">
    <source>
        <dbReference type="PIRNR" id="PIRNR006221"/>
    </source>
</evidence>
<dbReference type="PIRSF" id="PIRSF006221">
    <property type="entry name" value="Ketosamine-3-kinase"/>
    <property type="match status" value="1"/>
</dbReference>
<dbReference type="Pfam" id="PF03881">
    <property type="entry name" value="Fructosamin_kin"/>
    <property type="match status" value="1"/>
</dbReference>
<evidence type="ECO:0000313" key="3">
    <source>
        <dbReference type="Proteomes" id="UP000215596"/>
    </source>
</evidence>
<dbReference type="InterPro" id="IPR016477">
    <property type="entry name" value="Fructo-/Ketosamine-3-kinase"/>
</dbReference>
<dbReference type="Proteomes" id="UP000215596">
    <property type="component" value="Unassembled WGS sequence"/>
</dbReference>
<dbReference type="EMBL" id="NPBY01000015">
    <property type="protein sequence ID" value="PAD78944.1"/>
    <property type="molecule type" value="Genomic_DNA"/>
</dbReference>
<dbReference type="Gene3D" id="3.30.200.20">
    <property type="entry name" value="Phosphorylase Kinase, domain 1"/>
    <property type="match status" value="1"/>
</dbReference>
<sequence>MQILTRHGIDAKEVTLTPLSGGSISPVWKAGTTEGDYLVKIGEVPAMLEKEAEGLQAIASAEAIPVPHIYGSGTIGEEKAESLAYIVMSYVQGSEAPNTAERLGRGVAGLHARTTGRFGYGADNYIGRLSQPNAWTDNWVAFLRTHRLGHQLELAIAGGHMTGERRERMERLLDRLDQWIPTHPSPSLLHGDLWRGNWIVGPGGQPYLIDPAVYYGDAEMELAFTELFSGFPERFYEAYREVRPFDQQRYAERRPLYQLYYLLVHLNHFGESYGPAVDRVLARYAG</sequence>
<protein>
    <submittedName>
        <fullName evidence="2">Fructosamine kinase</fullName>
    </submittedName>
</protein>
<dbReference type="Gene3D" id="3.90.1200.10">
    <property type="match status" value="1"/>
</dbReference>
<organism evidence="2 3">
    <name type="scientific">Paenibacillus campinasensis</name>
    <dbReference type="NCBI Taxonomy" id="66347"/>
    <lineage>
        <taxon>Bacteria</taxon>
        <taxon>Bacillati</taxon>
        <taxon>Bacillota</taxon>
        <taxon>Bacilli</taxon>
        <taxon>Bacillales</taxon>
        <taxon>Paenibacillaceae</taxon>
        <taxon>Paenibacillus</taxon>
    </lineage>
</organism>
<dbReference type="SUPFAM" id="SSF56112">
    <property type="entry name" value="Protein kinase-like (PK-like)"/>
    <property type="match status" value="1"/>
</dbReference>
<comment type="caution">
    <text evidence="2">The sequence shown here is derived from an EMBL/GenBank/DDBJ whole genome shotgun (WGS) entry which is preliminary data.</text>
</comment>
<name>A0A268F0T3_9BACL</name>
<dbReference type="PANTHER" id="PTHR12149:SF8">
    <property type="entry name" value="PROTEIN-RIBULOSAMINE 3-KINASE"/>
    <property type="match status" value="1"/>
</dbReference>
<gene>
    <name evidence="2" type="ORF">CHH67_05285</name>
</gene>
<comment type="similarity">
    <text evidence="1">Belongs to the fructosamine kinase family.</text>
</comment>
<dbReference type="GO" id="GO:0016301">
    <property type="term" value="F:kinase activity"/>
    <property type="evidence" value="ECO:0007669"/>
    <property type="project" value="UniProtKB-UniRule"/>
</dbReference>
<keyword evidence="1 2" id="KW-0418">Kinase</keyword>
<reference evidence="2 3" key="1">
    <citation type="submission" date="2017-07" db="EMBL/GenBank/DDBJ databases">
        <title>Isolation and whole genome analysis of endospore-forming bacteria from heroin.</title>
        <authorList>
            <person name="Kalinowski J."/>
            <person name="Ahrens B."/>
            <person name="Al-Dilaimi A."/>
            <person name="Winkler A."/>
            <person name="Wibberg D."/>
            <person name="Schleenbecker U."/>
            <person name="Ruckert C."/>
            <person name="Wolfel R."/>
            <person name="Grass G."/>
        </authorList>
    </citation>
    <scope>NUCLEOTIDE SEQUENCE [LARGE SCALE GENOMIC DNA]</scope>
    <source>
        <strain evidence="2 3">7537-G1</strain>
    </source>
</reference>
<dbReference type="PANTHER" id="PTHR12149">
    <property type="entry name" value="FRUCTOSAMINE 3 KINASE-RELATED PROTEIN"/>
    <property type="match status" value="1"/>
</dbReference>
<dbReference type="InterPro" id="IPR011009">
    <property type="entry name" value="Kinase-like_dom_sf"/>
</dbReference>
<proteinExistence type="inferred from homology"/>
<dbReference type="AlphaFoldDB" id="A0A268F0T3"/>
<evidence type="ECO:0000313" key="2">
    <source>
        <dbReference type="EMBL" id="PAD78944.1"/>
    </source>
</evidence>
<accession>A0A268F0T3</accession>
<dbReference type="OrthoDB" id="334783at2"/>